<dbReference type="InterPro" id="IPR001534">
    <property type="entry name" value="Transthyretin-like"/>
</dbReference>
<dbReference type="GO" id="GO:0005576">
    <property type="term" value="C:extracellular region"/>
    <property type="evidence" value="ECO:0007669"/>
    <property type="project" value="UniProtKB-SubCell"/>
</dbReference>
<dbReference type="Proteomes" id="UP000035681">
    <property type="component" value="Unplaced"/>
</dbReference>
<feature type="signal peptide" evidence="6">
    <location>
        <begin position="1"/>
        <end position="19"/>
    </location>
</feature>
<keyword evidence="5" id="KW-1133">Transmembrane helix</keyword>
<dbReference type="AlphaFoldDB" id="A0AAF5DMH2"/>
<accession>A0AAF5DMH2</accession>
<organism evidence="7 8">
    <name type="scientific">Strongyloides stercoralis</name>
    <name type="common">Threadworm</name>
    <dbReference type="NCBI Taxonomy" id="6248"/>
    <lineage>
        <taxon>Eukaryota</taxon>
        <taxon>Metazoa</taxon>
        <taxon>Ecdysozoa</taxon>
        <taxon>Nematoda</taxon>
        <taxon>Chromadorea</taxon>
        <taxon>Rhabditida</taxon>
        <taxon>Tylenchina</taxon>
        <taxon>Panagrolaimomorpha</taxon>
        <taxon>Strongyloidoidea</taxon>
        <taxon>Strongyloididae</taxon>
        <taxon>Strongyloides</taxon>
    </lineage>
</organism>
<comment type="similarity">
    <text evidence="2">Belongs to the nematode transthyretin-like family.</text>
</comment>
<keyword evidence="5" id="KW-0812">Transmembrane</keyword>
<dbReference type="GO" id="GO:0009986">
    <property type="term" value="C:cell surface"/>
    <property type="evidence" value="ECO:0007669"/>
    <property type="project" value="InterPro"/>
</dbReference>
<evidence type="ECO:0000256" key="4">
    <source>
        <dbReference type="ARBA" id="ARBA00022729"/>
    </source>
</evidence>
<feature type="chain" id="PRO_5042243706" evidence="6">
    <location>
        <begin position="20"/>
        <end position="556"/>
    </location>
</feature>
<dbReference type="InterPro" id="IPR038479">
    <property type="entry name" value="Transthyretin-like_sf"/>
</dbReference>
<comment type="subcellular location">
    <subcellularLocation>
        <location evidence="1">Secreted</location>
    </subcellularLocation>
</comment>
<dbReference type="WBParaSite" id="TCONS_00013934.p1">
    <property type="protein sequence ID" value="TCONS_00013934.p1"/>
    <property type="gene ID" value="XLOC_009002"/>
</dbReference>
<dbReference type="Pfam" id="PF01060">
    <property type="entry name" value="TTR-52"/>
    <property type="match status" value="3"/>
</dbReference>
<reference evidence="8" key="1">
    <citation type="submission" date="2024-02" db="UniProtKB">
        <authorList>
            <consortium name="WormBaseParasite"/>
        </authorList>
    </citation>
    <scope>IDENTIFICATION</scope>
</reference>
<evidence type="ECO:0000256" key="2">
    <source>
        <dbReference type="ARBA" id="ARBA00010112"/>
    </source>
</evidence>
<name>A0AAF5DMH2_STRER</name>
<feature type="transmembrane region" description="Helical" evidence="5">
    <location>
        <begin position="408"/>
        <end position="428"/>
    </location>
</feature>
<keyword evidence="5" id="KW-0472">Membrane</keyword>
<sequence>MNFKIIILLLSLCTIFTSAFFFEKKIKKIFKKDKKEKKITIIVKGRVLCDGKPLKNIKMKLDKFIEKQRDEKLATGKTKKNGDFYLVGKMKGFTGYNVRVKLWHKCYNRKFFEKFCYYKFAIWKNGYNKERRIYNLQFERCKTQFIMLELIQLKKINKLKLIQHKTKMKSKIIILLSLCYILTFVNCTTPTRVTVRGRVTCDGKPLKFIFIKLVEFIEHARDRVKLWHKCYNKQFFEKRCYYKFTPDLPFGKITQKPGKDLIYFDLKEIKLSTKVIKKLLRCKYNRIGNIFNVSIFSLKSVLTKNEAVNIMIRLVEFIEKKLDRVLEIEKTSSKGTFYLQGAIKNFTGYNVRVKLWHKCYNRKFFEKFCYYKYIPDLPFGKMDTTKRGEYIIYKLKDLELKMNTMFEMNFKIIILLSLCYILTFVNCTRLTRITVRGRVTCDGKPLKFIFIKLVEFKEHARDRVLEEGYTTSKGAFYFQDDMKNFTGYNIKVKLWHKCYNKQFFEKHCYYKFTPDLPFGKLTQKSEKDLIYFDLKEIKLSTKGRSGERDCSNMKAE</sequence>
<keyword evidence="3" id="KW-0964">Secreted</keyword>
<keyword evidence="4 6" id="KW-0732">Signal</keyword>
<proteinExistence type="inferred from homology"/>
<evidence type="ECO:0000313" key="7">
    <source>
        <dbReference type="Proteomes" id="UP000035681"/>
    </source>
</evidence>
<dbReference type="PANTHER" id="PTHR21700">
    <property type="entry name" value="TRANSTHYRETIN-LIKE FAMILY PROTEIN-RELATED"/>
    <property type="match status" value="1"/>
</dbReference>
<keyword evidence="7" id="KW-1185">Reference proteome</keyword>
<evidence type="ECO:0000313" key="8">
    <source>
        <dbReference type="WBParaSite" id="TCONS_00013934.p1"/>
    </source>
</evidence>
<dbReference type="PANTHER" id="PTHR21700:SF24">
    <property type="entry name" value="TRANSTHYRETIN-LIKE FAMILY PROTEIN"/>
    <property type="match status" value="1"/>
</dbReference>
<protein>
    <submittedName>
        <fullName evidence="8">Transthyretin/hydroxyisourate hydrolase domain-containing protein</fullName>
    </submittedName>
</protein>
<evidence type="ECO:0000256" key="3">
    <source>
        <dbReference type="ARBA" id="ARBA00022525"/>
    </source>
</evidence>
<evidence type="ECO:0000256" key="5">
    <source>
        <dbReference type="SAM" id="Phobius"/>
    </source>
</evidence>
<dbReference type="Gene3D" id="2.60.40.3330">
    <property type="match status" value="2"/>
</dbReference>
<evidence type="ECO:0000256" key="1">
    <source>
        <dbReference type="ARBA" id="ARBA00004613"/>
    </source>
</evidence>
<evidence type="ECO:0000256" key="6">
    <source>
        <dbReference type="SAM" id="SignalP"/>
    </source>
</evidence>